<dbReference type="InterPro" id="IPR050300">
    <property type="entry name" value="GDXG_lipolytic_enzyme"/>
</dbReference>
<protein>
    <submittedName>
        <fullName evidence="4">Alpha/beta hydrolase</fullName>
    </submittedName>
</protein>
<dbReference type="OrthoDB" id="9794725at2"/>
<evidence type="ECO:0000313" key="4">
    <source>
        <dbReference type="EMBL" id="AXY74749.1"/>
    </source>
</evidence>
<dbReference type="RefSeq" id="WP_119050632.1">
    <property type="nucleotide sequence ID" value="NZ_CP032157.1"/>
</dbReference>
<keyword evidence="5" id="KW-1185">Reference proteome</keyword>
<keyword evidence="2" id="KW-0732">Signal</keyword>
<sequence length="295" mass="32672">MIRTACLSAFLLACAMGVGAQQVIPLYTDSIPDNLGPVPKEEQPTITAYIPPVDRNTGTAVVIFPGGAYSFLATKEEGTVIAEAFVKKGIAAFVVKYRLPKDSVMRDKSMAPLMDAQQAIRLVRLRSKEWHIDPYRVGVVGYSAGGHLAATLGTHFNKSYIPNKEEISLRPAFMILVYPVISMENGLTHGGSRISLLGEKPTPEQLHFFSAETNTNWQTPPTYITHASDDQVVTSENSVAFYQALKKKGVPVELHLYPEGNHGFTQRQAVDEWLEPMLQFLKRNAWYYEIAANAK</sequence>
<reference evidence="4 5" key="1">
    <citation type="submission" date="2018-09" db="EMBL/GenBank/DDBJ databases">
        <title>Genome sequencing of strain 6GH32-13.</title>
        <authorList>
            <person name="Weon H.-Y."/>
            <person name="Heo J."/>
            <person name="Kwon S.-W."/>
        </authorList>
    </citation>
    <scope>NUCLEOTIDE SEQUENCE [LARGE SCALE GENOMIC DNA]</scope>
    <source>
        <strain evidence="4 5">5GH32-13</strain>
    </source>
</reference>
<gene>
    <name evidence="4" type="ORF">D3H65_12485</name>
</gene>
<dbReference type="SUPFAM" id="SSF53474">
    <property type="entry name" value="alpha/beta-Hydrolases"/>
    <property type="match status" value="1"/>
</dbReference>
<name>A0A3B7MN12_9BACT</name>
<dbReference type="EMBL" id="CP032157">
    <property type="protein sequence ID" value="AXY74749.1"/>
    <property type="molecule type" value="Genomic_DNA"/>
</dbReference>
<dbReference type="InterPro" id="IPR029058">
    <property type="entry name" value="AB_hydrolase_fold"/>
</dbReference>
<dbReference type="Pfam" id="PF20434">
    <property type="entry name" value="BD-FAE"/>
    <property type="match status" value="1"/>
</dbReference>
<evidence type="ECO:0000256" key="2">
    <source>
        <dbReference type="SAM" id="SignalP"/>
    </source>
</evidence>
<dbReference type="Gene3D" id="3.40.50.1820">
    <property type="entry name" value="alpha/beta hydrolase"/>
    <property type="match status" value="1"/>
</dbReference>
<dbReference type="GO" id="GO:0016787">
    <property type="term" value="F:hydrolase activity"/>
    <property type="evidence" value="ECO:0007669"/>
    <property type="project" value="UniProtKB-KW"/>
</dbReference>
<dbReference type="KEGG" id="pseg:D3H65_12485"/>
<organism evidence="4 5">
    <name type="scientific">Paraflavitalea soli</name>
    <dbReference type="NCBI Taxonomy" id="2315862"/>
    <lineage>
        <taxon>Bacteria</taxon>
        <taxon>Pseudomonadati</taxon>
        <taxon>Bacteroidota</taxon>
        <taxon>Chitinophagia</taxon>
        <taxon>Chitinophagales</taxon>
        <taxon>Chitinophagaceae</taxon>
        <taxon>Paraflavitalea</taxon>
    </lineage>
</organism>
<evidence type="ECO:0000313" key="5">
    <source>
        <dbReference type="Proteomes" id="UP000263900"/>
    </source>
</evidence>
<evidence type="ECO:0000256" key="1">
    <source>
        <dbReference type="ARBA" id="ARBA00022801"/>
    </source>
</evidence>
<dbReference type="AlphaFoldDB" id="A0A3B7MN12"/>
<feature type="domain" description="BD-FAE-like" evidence="3">
    <location>
        <begin position="49"/>
        <end position="245"/>
    </location>
</feature>
<dbReference type="InterPro" id="IPR049492">
    <property type="entry name" value="BD-FAE-like_dom"/>
</dbReference>
<dbReference type="Proteomes" id="UP000263900">
    <property type="component" value="Chromosome"/>
</dbReference>
<proteinExistence type="predicted"/>
<feature type="chain" id="PRO_5017637502" evidence="2">
    <location>
        <begin position="21"/>
        <end position="295"/>
    </location>
</feature>
<keyword evidence="1 4" id="KW-0378">Hydrolase</keyword>
<accession>A0A3B7MN12</accession>
<dbReference type="PANTHER" id="PTHR48081">
    <property type="entry name" value="AB HYDROLASE SUPERFAMILY PROTEIN C4A8.06C"/>
    <property type="match status" value="1"/>
</dbReference>
<evidence type="ECO:0000259" key="3">
    <source>
        <dbReference type="Pfam" id="PF20434"/>
    </source>
</evidence>
<feature type="signal peptide" evidence="2">
    <location>
        <begin position="1"/>
        <end position="20"/>
    </location>
</feature>
<dbReference type="PANTHER" id="PTHR48081:SF6">
    <property type="entry name" value="PEPTIDASE S9 PROLYL OLIGOPEPTIDASE CATALYTIC DOMAIN-CONTAINING PROTEIN"/>
    <property type="match status" value="1"/>
</dbReference>